<evidence type="ECO:0000313" key="10">
    <source>
        <dbReference type="Proteomes" id="UP001557470"/>
    </source>
</evidence>
<dbReference type="PROSITE" id="PS50287">
    <property type="entry name" value="SRCR_2"/>
    <property type="match status" value="2"/>
</dbReference>
<dbReference type="FunFam" id="3.10.250.10:FF:000006">
    <property type="entry name" value="neurotrypsin isoform X2"/>
    <property type="match status" value="1"/>
</dbReference>
<dbReference type="Proteomes" id="UP001557470">
    <property type="component" value="Unassembled WGS sequence"/>
</dbReference>
<comment type="caution">
    <text evidence="9">The sequence shown here is derived from an EMBL/GenBank/DDBJ whole genome shotgun (WGS) entry which is preliminary data.</text>
</comment>
<keyword evidence="2" id="KW-0677">Repeat</keyword>
<evidence type="ECO:0000256" key="4">
    <source>
        <dbReference type="ARBA" id="ARBA00023180"/>
    </source>
</evidence>
<protein>
    <recommendedName>
        <fullName evidence="8">SRCR domain-containing protein</fullName>
    </recommendedName>
</protein>
<dbReference type="AlphaFoldDB" id="A0ABD0XLJ2"/>
<feature type="chain" id="PRO_5044847386" description="SRCR domain-containing protein" evidence="7">
    <location>
        <begin position="19"/>
        <end position="474"/>
    </location>
</feature>
<feature type="disulfide bond" evidence="5">
    <location>
        <begin position="192"/>
        <end position="202"/>
    </location>
</feature>
<feature type="transmembrane region" description="Helical" evidence="6">
    <location>
        <begin position="263"/>
        <end position="287"/>
    </location>
</feature>
<dbReference type="Gene3D" id="3.10.250.10">
    <property type="entry name" value="SRCR-like domain"/>
    <property type="match status" value="2"/>
</dbReference>
<feature type="disulfide bond" evidence="5">
    <location>
        <begin position="160"/>
        <end position="221"/>
    </location>
</feature>
<keyword evidence="6" id="KW-0812">Transmembrane</keyword>
<accession>A0ABD0XLJ2</accession>
<evidence type="ECO:0000256" key="3">
    <source>
        <dbReference type="ARBA" id="ARBA00023157"/>
    </source>
</evidence>
<keyword evidence="6" id="KW-0472">Membrane</keyword>
<feature type="domain" description="SRCR" evidence="8">
    <location>
        <begin position="13"/>
        <end position="118"/>
    </location>
</feature>
<organism evidence="9 10">
    <name type="scientific">Umbra pygmaea</name>
    <name type="common">Eastern mudminnow</name>
    <dbReference type="NCBI Taxonomy" id="75934"/>
    <lineage>
        <taxon>Eukaryota</taxon>
        <taxon>Metazoa</taxon>
        <taxon>Chordata</taxon>
        <taxon>Craniata</taxon>
        <taxon>Vertebrata</taxon>
        <taxon>Euteleostomi</taxon>
        <taxon>Actinopterygii</taxon>
        <taxon>Neopterygii</taxon>
        <taxon>Teleostei</taxon>
        <taxon>Protacanthopterygii</taxon>
        <taxon>Esociformes</taxon>
        <taxon>Umbridae</taxon>
        <taxon>Umbra</taxon>
    </lineage>
</organism>
<keyword evidence="10" id="KW-1185">Reference proteome</keyword>
<evidence type="ECO:0000256" key="2">
    <source>
        <dbReference type="ARBA" id="ARBA00022737"/>
    </source>
</evidence>
<dbReference type="PROSITE" id="PS00420">
    <property type="entry name" value="SRCR_1"/>
    <property type="match status" value="1"/>
</dbReference>
<dbReference type="PANTHER" id="PTHR48071:SF27">
    <property type="entry name" value="SCAVENGER RECEPTOR CYSTEINE-RICH TYPE 1 PROTEIN M130-LIKE"/>
    <property type="match status" value="1"/>
</dbReference>
<comment type="caution">
    <text evidence="5">Lacks conserved residue(s) required for the propagation of feature annotation.</text>
</comment>
<dbReference type="SUPFAM" id="SSF56487">
    <property type="entry name" value="SRCR-like"/>
    <property type="match status" value="2"/>
</dbReference>
<dbReference type="InterPro" id="IPR001190">
    <property type="entry name" value="SRCR"/>
</dbReference>
<keyword evidence="3 5" id="KW-1015">Disulfide bond</keyword>
<proteinExistence type="predicted"/>
<feature type="domain" description="SRCR" evidence="8">
    <location>
        <begin position="122"/>
        <end position="222"/>
    </location>
</feature>
<keyword evidence="4" id="KW-0325">Glycoprotein</keyword>
<dbReference type="EMBL" id="JAGEUA010000004">
    <property type="protein sequence ID" value="KAL0984854.1"/>
    <property type="molecule type" value="Genomic_DNA"/>
</dbReference>
<evidence type="ECO:0000256" key="5">
    <source>
        <dbReference type="PROSITE-ProRule" id="PRU00196"/>
    </source>
</evidence>
<reference evidence="9 10" key="1">
    <citation type="submission" date="2024-06" db="EMBL/GenBank/DDBJ databases">
        <authorList>
            <person name="Pan Q."/>
            <person name="Wen M."/>
            <person name="Jouanno E."/>
            <person name="Zahm M."/>
            <person name="Klopp C."/>
            <person name="Cabau C."/>
            <person name="Louis A."/>
            <person name="Berthelot C."/>
            <person name="Parey E."/>
            <person name="Roest Crollius H."/>
            <person name="Montfort J."/>
            <person name="Robinson-Rechavi M."/>
            <person name="Bouchez O."/>
            <person name="Lampietro C."/>
            <person name="Lopez Roques C."/>
            <person name="Donnadieu C."/>
            <person name="Postlethwait J."/>
            <person name="Bobe J."/>
            <person name="Verreycken H."/>
            <person name="Guiguen Y."/>
        </authorList>
    </citation>
    <scope>NUCLEOTIDE SEQUENCE [LARGE SCALE GENOMIC DNA]</scope>
    <source>
        <strain evidence="9">Up_M1</strain>
        <tissue evidence="9">Testis</tissue>
    </source>
</reference>
<evidence type="ECO:0000259" key="8">
    <source>
        <dbReference type="PROSITE" id="PS50287"/>
    </source>
</evidence>
<feature type="signal peptide" evidence="7">
    <location>
        <begin position="1"/>
        <end position="18"/>
    </location>
</feature>
<dbReference type="Pfam" id="PF00530">
    <property type="entry name" value="SRCR"/>
    <property type="match status" value="1"/>
</dbReference>
<name>A0ABD0XLJ2_UMBPY</name>
<evidence type="ECO:0000256" key="6">
    <source>
        <dbReference type="SAM" id="Phobius"/>
    </source>
</evidence>
<dbReference type="SMART" id="SM00202">
    <property type="entry name" value="SR"/>
    <property type="match status" value="1"/>
</dbReference>
<feature type="disulfide bond" evidence="5">
    <location>
        <begin position="147"/>
        <end position="211"/>
    </location>
</feature>
<evidence type="ECO:0000256" key="7">
    <source>
        <dbReference type="SAM" id="SignalP"/>
    </source>
</evidence>
<dbReference type="PRINTS" id="PR00258">
    <property type="entry name" value="SPERACTRCPTR"/>
</dbReference>
<keyword evidence="1 7" id="KW-0732">Signal</keyword>
<gene>
    <name evidence="9" type="ORF">UPYG_G00149510</name>
</gene>
<sequence length="474" mass="51186">MEIFRIAIVLPFLVLAKATSHPVRLSQPCSGVVEVLHQQVWKPLTFDNESAELGTVAQNICANLSCGAVYEFRQNGNATTNYSSSTCLSQCVYRDLRVENCTELSNSSCFNLTEITCGHGAVRLAGGTHHCKGRVELWRKDGWGTVCDDSWDLTDGSVVCAQLGCGFALHVSGQGGPFEAGVGLILLDEVNCSGSERNLWDCTSQTKDLDCGHKEDASVICSGIQEFDSQTVAVTSTVGQNSSTEASLVPDISAESRLSLVPAAVWGCISLSIALLFALICNALLFLSYKRRPALVVHQRQESHLSLQSQERVTLLTVTTATAPYPPQELPQQPSQKDTNPAFDYESEICDGPSVAMATALGSRAVSFTGCGRKPSLESSSTSSGECYENIETMENEFPYSGSREVSFTGCGRKPSLQSSSTSSGECYENIETMNVKDNPNVLSTVQSTITLQDQQLPGESICHLLSHPNQEYR</sequence>
<evidence type="ECO:0000256" key="1">
    <source>
        <dbReference type="ARBA" id="ARBA00022729"/>
    </source>
</evidence>
<evidence type="ECO:0000313" key="9">
    <source>
        <dbReference type="EMBL" id="KAL0984854.1"/>
    </source>
</evidence>
<keyword evidence="6" id="KW-1133">Transmembrane helix</keyword>
<dbReference type="PANTHER" id="PTHR48071">
    <property type="entry name" value="SRCR DOMAIN-CONTAINING PROTEIN"/>
    <property type="match status" value="1"/>
</dbReference>
<dbReference type="InterPro" id="IPR036772">
    <property type="entry name" value="SRCR-like_dom_sf"/>
</dbReference>